<proteinExistence type="predicted"/>
<evidence type="ECO:0000256" key="1">
    <source>
        <dbReference type="SAM" id="Phobius"/>
    </source>
</evidence>
<name>A0A8S9YMC7_9TREM</name>
<organism evidence="2 3">
    <name type="scientific">Paragonimus skrjabini miyazakii</name>
    <dbReference type="NCBI Taxonomy" id="59628"/>
    <lineage>
        <taxon>Eukaryota</taxon>
        <taxon>Metazoa</taxon>
        <taxon>Spiralia</taxon>
        <taxon>Lophotrochozoa</taxon>
        <taxon>Platyhelminthes</taxon>
        <taxon>Trematoda</taxon>
        <taxon>Digenea</taxon>
        <taxon>Plagiorchiida</taxon>
        <taxon>Troglotremata</taxon>
        <taxon>Troglotrematidae</taxon>
        <taxon>Paragonimus</taxon>
    </lineage>
</organism>
<sequence length="115" mass="13104">MPCVCLSHISSLRTLDSPYKCEFRNPVEQMPSHSYSLIWLLNAPFSALVTVLNCLFTSQCWGRQLAKFPSVSSDNWLGFIAYSRLIKYSLSAAIFVVELVSYNNCILFTVEEWPV</sequence>
<evidence type="ECO:0000313" key="2">
    <source>
        <dbReference type="EMBL" id="KAF7255934.1"/>
    </source>
</evidence>
<dbReference type="Proteomes" id="UP000822476">
    <property type="component" value="Unassembled WGS sequence"/>
</dbReference>
<reference evidence="2" key="1">
    <citation type="submission" date="2019-07" db="EMBL/GenBank/DDBJ databases">
        <title>Annotation for the trematode Paragonimus miyazaki's.</title>
        <authorList>
            <person name="Choi Y.-J."/>
        </authorList>
    </citation>
    <scope>NUCLEOTIDE SEQUENCE</scope>
    <source>
        <strain evidence="2">Japan</strain>
    </source>
</reference>
<keyword evidence="1" id="KW-0472">Membrane</keyword>
<comment type="caution">
    <text evidence="2">The sequence shown here is derived from an EMBL/GenBank/DDBJ whole genome shotgun (WGS) entry which is preliminary data.</text>
</comment>
<dbReference type="EMBL" id="JTDE01003544">
    <property type="protein sequence ID" value="KAF7255934.1"/>
    <property type="molecule type" value="Genomic_DNA"/>
</dbReference>
<dbReference type="AlphaFoldDB" id="A0A8S9YMC7"/>
<protein>
    <submittedName>
        <fullName evidence="2">Uncharacterized protein</fullName>
    </submittedName>
</protein>
<keyword evidence="3" id="KW-1185">Reference proteome</keyword>
<keyword evidence="1" id="KW-1133">Transmembrane helix</keyword>
<evidence type="ECO:0000313" key="3">
    <source>
        <dbReference type="Proteomes" id="UP000822476"/>
    </source>
</evidence>
<keyword evidence="1" id="KW-0812">Transmembrane</keyword>
<feature type="transmembrane region" description="Helical" evidence="1">
    <location>
        <begin position="37"/>
        <end position="56"/>
    </location>
</feature>
<accession>A0A8S9YMC7</accession>
<gene>
    <name evidence="2" type="ORF">EG68_07428</name>
</gene>